<name>S4NXU8_9NEOP</name>
<dbReference type="EMBL" id="GAIX01010566">
    <property type="protein sequence ID" value="JAA81994.1"/>
    <property type="molecule type" value="Transcribed_RNA"/>
</dbReference>
<dbReference type="AlphaFoldDB" id="S4NXU8"/>
<accession>S4NXU8</accession>
<organism evidence="1">
    <name type="scientific">Pararge aegeria</name>
    <name type="common">speckled wood butterfly</name>
    <dbReference type="NCBI Taxonomy" id="116150"/>
    <lineage>
        <taxon>Eukaryota</taxon>
        <taxon>Metazoa</taxon>
        <taxon>Ecdysozoa</taxon>
        <taxon>Arthropoda</taxon>
        <taxon>Hexapoda</taxon>
        <taxon>Insecta</taxon>
        <taxon>Pterygota</taxon>
        <taxon>Neoptera</taxon>
        <taxon>Endopterygota</taxon>
        <taxon>Lepidoptera</taxon>
        <taxon>Glossata</taxon>
        <taxon>Ditrysia</taxon>
        <taxon>Papilionoidea</taxon>
        <taxon>Nymphalidae</taxon>
        <taxon>Satyrinae</taxon>
        <taxon>Satyrini</taxon>
        <taxon>Parargina</taxon>
        <taxon>Pararge</taxon>
    </lineage>
</organism>
<reference evidence="1" key="1">
    <citation type="journal article" date="2013" name="BMC Genomics">
        <title>Unscrambling butterfly oogenesis.</title>
        <authorList>
            <person name="Carter J.M."/>
            <person name="Baker S.C."/>
            <person name="Pink R."/>
            <person name="Carter D.R."/>
            <person name="Collins A."/>
            <person name="Tomlin J."/>
            <person name="Gibbs M."/>
            <person name="Breuker C.J."/>
        </authorList>
    </citation>
    <scope>NUCLEOTIDE SEQUENCE</scope>
    <source>
        <tissue evidence="1">Ovary</tissue>
    </source>
</reference>
<proteinExistence type="predicted"/>
<feature type="non-terminal residue" evidence="1">
    <location>
        <position position="74"/>
    </location>
</feature>
<evidence type="ECO:0000313" key="1">
    <source>
        <dbReference type="EMBL" id="JAA81994.1"/>
    </source>
</evidence>
<protein>
    <submittedName>
        <fullName evidence="1">Uncharacterized protein</fullName>
    </submittedName>
</protein>
<sequence length="74" mass="8447">QTVRATVAQKEEMIKIINNRFNIGLVLNNRTLGTPFSTLIIRRRLATVKICVRARAASHTLARTEFFEHSRPKA</sequence>
<feature type="non-terminal residue" evidence="1">
    <location>
        <position position="1"/>
    </location>
</feature>
<reference evidence="1" key="2">
    <citation type="submission" date="2013-05" db="EMBL/GenBank/DDBJ databases">
        <authorList>
            <person name="Carter J.-M."/>
            <person name="Baker S.C."/>
            <person name="Pink R."/>
            <person name="Carter D.R.F."/>
            <person name="Collins A."/>
            <person name="Tomlin J."/>
            <person name="Gibbs M."/>
            <person name="Breuker C.J."/>
        </authorList>
    </citation>
    <scope>NUCLEOTIDE SEQUENCE</scope>
    <source>
        <tissue evidence="1">Ovary</tissue>
    </source>
</reference>